<reference evidence="1" key="1">
    <citation type="submission" date="2013-11" db="EMBL/GenBank/DDBJ databases">
        <title>Microbial diversity, functional groups and degradation webs in Northern and Southern Mediterranean and Red Sea marine crude oil polluted sites.</title>
        <authorList>
            <person name="Daffonchio D."/>
            <person name="Mapelli F."/>
            <person name="Ferrer M."/>
            <person name="Richter M."/>
            <person name="Cherif A."/>
            <person name="Malkawi H.I."/>
            <person name="Yakimov M.M."/>
            <person name="Abdel-Fattah Y.R."/>
            <person name="Blaghen M."/>
            <person name="Golyshin P.N."/>
            <person name="Kalogerakis N."/>
            <person name="Boon N."/>
            <person name="Magagnini M."/>
            <person name="Fava F."/>
        </authorList>
    </citation>
    <scope>NUCLEOTIDE SEQUENCE</scope>
</reference>
<accession>A0A1B6NV91</accession>
<dbReference type="EMBL" id="AYSL01000645">
    <property type="protein sequence ID" value="KTF07283.1"/>
    <property type="molecule type" value="Genomic_DNA"/>
</dbReference>
<feature type="non-terminal residue" evidence="1">
    <location>
        <position position="58"/>
    </location>
</feature>
<dbReference type="AlphaFoldDB" id="A0A1B6NV91"/>
<gene>
    <name evidence="1" type="ORF">MGSAQ_001223</name>
</gene>
<organism evidence="1">
    <name type="scientific">marine sediment metagenome</name>
    <dbReference type="NCBI Taxonomy" id="412755"/>
    <lineage>
        <taxon>unclassified sequences</taxon>
        <taxon>metagenomes</taxon>
        <taxon>ecological metagenomes</taxon>
    </lineage>
</organism>
<sequence length="58" mass="6309">MKGLISSMATSIRRLVTDPAARATMIASIIIYAVIYPQPYKSEVTRDVPIVVVDQDGS</sequence>
<proteinExistence type="predicted"/>
<comment type="caution">
    <text evidence="1">The sequence shown here is derived from an EMBL/GenBank/DDBJ whole genome shotgun (WGS) entry which is preliminary data.</text>
</comment>
<evidence type="ECO:0000313" key="1">
    <source>
        <dbReference type="EMBL" id="KTF07283.1"/>
    </source>
</evidence>
<name>A0A1B6NV91_9ZZZZ</name>
<protein>
    <submittedName>
        <fullName evidence="1">Uncharacterized protein</fullName>
    </submittedName>
</protein>